<reference evidence="1" key="1">
    <citation type="submission" date="2023-01" db="EMBL/GenBank/DDBJ databases">
        <title>Xenophilus mangrovi sp. nov., isolated from soil of Mangrove nature reserve.</title>
        <authorList>
            <person name="Xu S."/>
            <person name="Liu Z."/>
            <person name="Xu Y."/>
        </authorList>
    </citation>
    <scope>NUCLEOTIDE SEQUENCE</scope>
    <source>
        <strain evidence="1">YW8</strain>
    </source>
</reference>
<dbReference type="AlphaFoldDB" id="A0AAE3NBA0"/>
<dbReference type="Proteomes" id="UP001212602">
    <property type="component" value="Unassembled WGS sequence"/>
</dbReference>
<organism evidence="1 2">
    <name type="scientific">Xenophilus arseniciresistens</name>
    <dbReference type="NCBI Taxonomy" id="1283306"/>
    <lineage>
        <taxon>Bacteria</taxon>
        <taxon>Pseudomonadati</taxon>
        <taxon>Pseudomonadota</taxon>
        <taxon>Betaproteobacteria</taxon>
        <taxon>Burkholderiales</taxon>
        <taxon>Comamonadaceae</taxon>
        <taxon>Xenophilus</taxon>
    </lineage>
</organism>
<dbReference type="EMBL" id="JAQIPB010000010">
    <property type="protein sequence ID" value="MDA7418486.1"/>
    <property type="molecule type" value="Genomic_DNA"/>
</dbReference>
<sequence length="124" mass="13760">MDHTQKTPDGTPDLFELYDLRVEVVESDRPFIMHVKKGDYFDVIGGRVVLPADNPSFSLYGLLAVLPFIPAKQRPTHPHDWMTSDCLIASTDPACGARFKITRLGKRALHHGDFSVVPLGESNG</sequence>
<gene>
    <name evidence="1" type="ORF">PGB34_19115</name>
</gene>
<proteinExistence type="predicted"/>
<accession>A0AAE3NBA0</accession>
<dbReference type="RefSeq" id="WP_271429702.1">
    <property type="nucleotide sequence ID" value="NZ_JAQIPB010000010.1"/>
</dbReference>
<evidence type="ECO:0000313" key="2">
    <source>
        <dbReference type="Proteomes" id="UP001212602"/>
    </source>
</evidence>
<protein>
    <submittedName>
        <fullName evidence="1">TIGR04076 family protein</fullName>
    </submittedName>
</protein>
<name>A0AAE3NBA0_9BURK</name>
<comment type="caution">
    <text evidence="1">The sequence shown here is derived from an EMBL/GenBank/DDBJ whole genome shotgun (WGS) entry which is preliminary data.</text>
</comment>
<dbReference type="InterPro" id="IPR023811">
    <property type="entry name" value="CHP04076"/>
</dbReference>
<evidence type="ECO:0000313" key="1">
    <source>
        <dbReference type="EMBL" id="MDA7418486.1"/>
    </source>
</evidence>
<dbReference type="NCBIfam" id="TIGR04076">
    <property type="entry name" value="TIGR04076 family protein"/>
    <property type="match status" value="1"/>
</dbReference>
<keyword evidence="2" id="KW-1185">Reference proteome</keyword>